<organism evidence="1 2">
    <name type="scientific">Pseudomonas fluorescens</name>
    <dbReference type="NCBI Taxonomy" id="294"/>
    <lineage>
        <taxon>Bacteria</taxon>
        <taxon>Pseudomonadati</taxon>
        <taxon>Pseudomonadota</taxon>
        <taxon>Gammaproteobacteria</taxon>
        <taxon>Pseudomonadales</taxon>
        <taxon>Pseudomonadaceae</taxon>
        <taxon>Pseudomonas</taxon>
    </lineage>
</organism>
<dbReference type="EMBL" id="JXCQ01000042">
    <property type="protein sequence ID" value="KIR20621.1"/>
    <property type="molecule type" value="Genomic_DNA"/>
</dbReference>
<dbReference type="RefSeq" id="WP_043050219.1">
    <property type="nucleotide sequence ID" value="NZ_JXCQ01000042.1"/>
</dbReference>
<evidence type="ECO:0000313" key="1">
    <source>
        <dbReference type="EMBL" id="KIR20621.1"/>
    </source>
</evidence>
<gene>
    <name evidence="1" type="ORF">PFLU3_39430</name>
</gene>
<dbReference type="AlphaFoldDB" id="A0A0D0TAL9"/>
<comment type="caution">
    <text evidence="1">The sequence shown here is derived from an EMBL/GenBank/DDBJ whole genome shotgun (WGS) entry which is preliminary data.</text>
</comment>
<evidence type="ECO:0000313" key="2">
    <source>
        <dbReference type="Proteomes" id="UP000032210"/>
    </source>
</evidence>
<name>A0A0D0TAL9_PSEFL</name>
<protein>
    <submittedName>
        <fullName evidence="1">Uncharacterized protein</fullName>
    </submittedName>
</protein>
<proteinExistence type="predicted"/>
<dbReference type="Proteomes" id="UP000032210">
    <property type="component" value="Unassembled WGS sequence"/>
</dbReference>
<reference evidence="1 2" key="1">
    <citation type="submission" date="2015-01" db="EMBL/GenBank/DDBJ databases">
        <title>Genome sequence of the beneficial rhizobacterium Pseudomonas fluorescens 2-79.</title>
        <authorList>
            <person name="Thuermer A."/>
            <person name="Daniel R."/>
        </authorList>
    </citation>
    <scope>NUCLEOTIDE SEQUENCE [LARGE SCALE GENOMIC DNA]</scope>
    <source>
        <strain evidence="1 2">2-79</strain>
    </source>
</reference>
<accession>A0A0D0TAL9</accession>
<dbReference type="PATRIC" id="fig|294.125.peg.4047"/>
<sequence>MKKSEFSVYLEEQIFSARTRISPKLSKSDRVDSGRLDFLTALKNVVDGAASPEDFGTVGAVNDVLQELELLSGSETLLARLKP</sequence>